<dbReference type="EMBL" id="GFDF01006103">
    <property type="protein sequence ID" value="JAV07981.1"/>
    <property type="molecule type" value="Transcribed_RNA"/>
</dbReference>
<protein>
    <submittedName>
        <fullName evidence="2">Putative secreted protein</fullName>
    </submittedName>
</protein>
<accession>A0A1L8DNI9</accession>
<reference evidence="2" key="1">
    <citation type="submission" date="2016-12" db="EMBL/GenBank/DDBJ databases">
        <title>An insight into the sialome and mialome of the sand fly, Nyssomyia neivai.</title>
        <authorList>
            <person name="Sebastian V."/>
            <person name="Goulart T.M."/>
            <person name="Oliveira W."/>
            <person name="Calvo E."/>
            <person name="Oliveira L.F."/>
            <person name="Pinto M.C."/>
            <person name="Rosselino A.M."/>
            <person name="Ribeiro J.M."/>
        </authorList>
    </citation>
    <scope>NUCLEOTIDE SEQUENCE</scope>
</reference>
<evidence type="ECO:0000256" key="1">
    <source>
        <dbReference type="SAM" id="SignalP"/>
    </source>
</evidence>
<feature type="signal peptide" evidence="1">
    <location>
        <begin position="1"/>
        <end position="21"/>
    </location>
</feature>
<name>A0A1L8DNI9_9DIPT</name>
<sequence length="160" mass="18725">MRIFWAFLAPYVLLNGASVSGIRCYICDSTEHEEHDKCDTHFMDIEECLMDDSELNSTEKEGYIDYVCYRTVYFHNDEGYITMRGCANRSICADLEKESHKLSHREMAIPTECEICDTDLCDPHDSPIEEDNWYNSRCHNLESNDNFCEWEGSDEEEEES</sequence>
<dbReference type="AlphaFoldDB" id="A0A1L8DNI9"/>
<organism evidence="2">
    <name type="scientific">Nyssomyia neivai</name>
    <dbReference type="NCBI Taxonomy" id="330878"/>
    <lineage>
        <taxon>Eukaryota</taxon>
        <taxon>Metazoa</taxon>
        <taxon>Ecdysozoa</taxon>
        <taxon>Arthropoda</taxon>
        <taxon>Hexapoda</taxon>
        <taxon>Insecta</taxon>
        <taxon>Pterygota</taxon>
        <taxon>Neoptera</taxon>
        <taxon>Endopterygota</taxon>
        <taxon>Diptera</taxon>
        <taxon>Nematocera</taxon>
        <taxon>Psychodoidea</taxon>
        <taxon>Psychodidae</taxon>
        <taxon>Nyssomyia</taxon>
    </lineage>
</organism>
<proteinExistence type="predicted"/>
<evidence type="ECO:0000313" key="2">
    <source>
        <dbReference type="EMBL" id="JAV07981.1"/>
    </source>
</evidence>
<keyword evidence="1" id="KW-0732">Signal</keyword>
<feature type="chain" id="PRO_5012228237" evidence="1">
    <location>
        <begin position="22"/>
        <end position="160"/>
    </location>
</feature>